<evidence type="ECO:0000256" key="3">
    <source>
        <dbReference type="ARBA" id="ARBA00022598"/>
    </source>
</evidence>
<dbReference type="HAMAP" id="MF_02090">
    <property type="entry name" value="NadE_glutamine_dep"/>
    <property type="match status" value="1"/>
</dbReference>
<dbReference type="SUPFAM" id="SSF56317">
    <property type="entry name" value="Carbon-nitrogen hydrolase"/>
    <property type="match status" value="1"/>
</dbReference>
<evidence type="ECO:0000256" key="1">
    <source>
        <dbReference type="ARBA" id="ARBA00005188"/>
    </source>
</evidence>
<evidence type="ECO:0000256" key="2">
    <source>
        <dbReference type="ARBA" id="ARBA00007145"/>
    </source>
</evidence>
<dbReference type="PANTHER" id="PTHR23090">
    <property type="entry name" value="NH 3 /GLUTAMINE-DEPENDENT NAD + SYNTHETASE"/>
    <property type="match status" value="1"/>
</dbReference>
<evidence type="ECO:0000256" key="4">
    <source>
        <dbReference type="ARBA" id="ARBA00022741"/>
    </source>
</evidence>
<comment type="similarity">
    <text evidence="2 7">In the C-terminal section; belongs to the NAD synthetase family.</text>
</comment>
<evidence type="ECO:0000313" key="9">
    <source>
        <dbReference type="EMBL" id="KZL64254.1"/>
    </source>
</evidence>
<comment type="caution">
    <text evidence="9">The sequence shown here is derived from an EMBL/GenBank/DDBJ whole genome shotgun (WGS) entry which is preliminary data.</text>
</comment>
<comment type="catalytic activity">
    <reaction evidence="7">
        <text>deamido-NAD(+) + L-glutamine + ATP + H2O = L-glutamate + AMP + diphosphate + NAD(+) + H(+)</text>
        <dbReference type="Rhea" id="RHEA:24384"/>
        <dbReference type="ChEBI" id="CHEBI:15377"/>
        <dbReference type="ChEBI" id="CHEBI:15378"/>
        <dbReference type="ChEBI" id="CHEBI:29985"/>
        <dbReference type="ChEBI" id="CHEBI:30616"/>
        <dbReference type="ChEBI" id="CHEBI:33019"/>
        <dbReference type="ChEBI" id="CHEBI:57540"/>
        <dbReference type="ChEBI" id="CHEBI:58359"/>
        <dbReference type="ChEBI" id="CHEBI:58437"/>
        <dbReference type="ChEBI" id="CHEBI:456215"/>
        <dbReference type="EC" id="6.3.5.1"/>
    </reaction>
</comment>
<keyword evidence="10" id="KW-1185">Reference proteome</keyword>
<dbReference type="InterPro" id="IPR003010">
    <property type="entry name" value="C-N_Hydrolase"/>
</dbReference>
<dbReference type="InterPro" id="IPR022310">
    <property type="entry name" value="NAD/GMP_synthase"/>
</dbReference>
<evidence type="ECO:0000256" key="7">
    <source>
        <dbReference type="PIRNR" id="PIRNR006630"/>
    </source>
</evidence>
<keyword evidence="5 7" id="KW-0067">ATP-binding</keyword>
<dbReference type="Pfam" id="PF00795">
    <property type="entry name" value="CN_hydrolase"/>
    <property type="match status" value="1"/>
</dbReference>
<evidence type="ECO:0000259" key="8">
    <source>
        <dbReference type="PROSITE" id="PS50263"/>
    </source>
</evidence>
<dbReference type="PROSITE" id="PS50263">
    <property type="entry name" value="CN_HYDROLASE"/>
    <property type="match status" value="1"/>
</dbReference>
<dbReference type="SUPFAM" id="SSF52402">
    <property type="entry name" value="Adenine nucleotide alpha hydrolases-like"/>
    <property type="match status" value="1"/>
</dbReference>
<sequence length="726" mass="80921">MAFVTVAAATLPSVPLDFKGNRDRILESIRIAKEQGATLRTGPELEIPGYGCLDHHLEGDTFLHSWEVLAEIISDPICKDILIDLGMGCRHRNVRYNCRVLCTHKHIYLIRPKVDGPGPQSLANDGLYREARHFSAWAKLREVETYYLEAVAAEVTGQKTVPIGDLILSTLDTAVSCETCEEMFSPLNPSTFLGLNGAEIILNSSASHAELRKLKTRLDLISNSTRKLGGIYVYANAAGVDGEARMLFDGSSMVLANGKVLAQSSQFSLKPVEVITATVSVEEVRSYRSSISRNFQAAAQPDFPRVECDLRLTRLADEIYLSDHLRIAKETELKILDPMEEIAMAQAVFLWQYLCRTNSPGYFLALSGGLDSSTVALFVYSMAKLVLQSIDAGEMSTLADLRRVTGDKTFMPETPQEIVSRLLHTCYMGTINSGDDTRSRARRLARELGAYHSDISIDEAVHAHEAIIEKTLNFKPRYGVEGGSSAENLARQNIQARNRLLVQYELAQLSTTARQLPRAGAALLVLGSGNVDENLRGYYTKYDASSADIAPLGSISKTDAKSFQAWARDQWDLPIMTEFLEATPSAELLPLSAGVQDDEADTEMGLTELSEFGILRKVHKLGPWSTYLRLLGDWKERPSYGPRQIAERVKRFFRFYSINRHKAVILTPSPHLSAYNPDDNRHDLRPFLYVVTWPWQFGKIDAHADELERKIADRDRPAGARYNALD</sequence>
<accession>A0A166M3X7</accession>
<dbReference type="GO" id="GO:0005524">
    <property type="term" value="F:ATP binding"/>
    <property type="evidence" value="ECO:0007669"/>
    <property type="project" value="UniProtKB-UniRule"/>
</dbReference>
<dbReference type="GO" id="GO:0005737">
    <property type="term" value="C:cytoplasm"/>
    <property type="evidence" value="ECO:0007669"/>
    <property type="project" value="InterPro"/>
</dbReference>
<keyword evidence="6 7" id="KW-0520">NAD</keyword>
<keyword evidence="4 7" id="KW-0547">Nucleotide-binding</keyword>
<dbReference type="Gene3D" id="3.60.110.10">
    <property type="entry name" value="Carbon-nitrogen hydrolase"/>
    <property type="match status" value="1"/>
</dbReference>
<dbReference type="UniPathway" id="UPA00253">
    <property type="reaction ID" value="UER00334"/>
</dbReference>
<dbReference type="AlphaFoldDB" id="A0A166M3X7"/>
<evidence type="ECO:0000313" key="10">
    <source>
        <dbReference type="Proteomes" id="UP000076584"/>
    </source>
</evidence>
<feature type="domain" description="CN hydrolase" evidence="8">
    <location>
        <begin position="4"/>
        <end position="281"/>
    </location>
</feature>
<reference evidence="9 10" key="1">
    <citation type="submission" date="2015-06" db="EMBL/GenBank/DDBJ databases">
        <title>Survival trade-offs in plant roots during colonization by closely related pathogenic and mutualistic fungi.</title>
        <authorList>
            <person name="Hacquard S."/>
            <person name="Kracher B."/>
            <person name="Hiruma K."/>
            <person name="Weinman A."/>
            <person name="Muench P."/>
            <person name="Garrido Oter R."/>
            <person name="Ver Loren van Themaat E."/>
            <person name="Dallerey J.-F."/>
            <person name="Damm U."/>
            <person name="Henrissat B."/>
            <person name="Lespinet O."/>
            <person name="Thon M."/>
            <person name="Kemen E."/>
            <person name="McHardy A.C."/>
            <person name="Schulze-Lefert P."/>
            <person name="O'Connell R.J."/>
        </authorList>
    </citation>
    <scope>NUCLEOTIDE SEQUENCE [LARGE SCALE GENOMIC DNA]</scope>
    <source>
        <strain evidence="9 10">MAFF 238704</strain>
    </source>
</reference>
<dbReference type="EMBL" id="LFIW01002706">
    <property type="protein sequence ID" value="KZL64254.1"/>
    <property type="molecule type" value="Genomic_DNA"/>
</dbReference>
<organism evidence="9 10">
    <name type="scientific">Colletotrichum incanum</name>
    <name type="common">Soybean anthracnose fungus</name>
    <dbReference type="NCBI Taxonomy" id="1573173"/>
    <lineage>
        <taxon>Eukaryota</taxon>
        <taxon>Fungi</taxon>
        <taxon>Dikarya</taxon>
        <taxon>Ascomycota</taxon>
        <taxon>Pezizomycotina</taxon>
        <taxon>Sordariomycetes</taxon>
        <taxon>Hypocreomycetidae</taxon>
        <taxon>Glomerellales</taxon>
        <taxon>Glomerellaceae</taxon>
        <taxon>Colletotrichum</taxon>
        <taxon>Colletotrichum spaethianum species complex</taxon>
    </lineage>
</organism>
<dbReference type="EC" id="6.3.5.1" evidence="7"/>
<dbReference type="InterPro" id="IPR036526">
    <property type="entry name" value="C-N_Hydrolase_sf"/>
</dbReference>
<dbReference type="InterPro" id="IPR003694">
    <property type="entry name" value="NAD_synthase"/>
</dbReference>
<keyword evidence="3 7" id="KW-0436">Ligase</keyword>
<dbReference type="Gene3D" id="3.40.50.620">
    <property type="entry name" value="HUPs"/>
    <property type="match status" value="1"/>
</dbReference>
<dbReference type="FunFam" id="3.40.50.620:FF:000036">
    <property type="entry name" value="Glutamine-dependent NAD(+) synthetase"/>
    <property type="match status" value="1"/>
</dbReference>
<evidence type="ECO:0000256" key="6">
    <source>
        <dbReference type="ARBA" id="ARBA00023027"/>
    </source>
</evidence>
<dbReference type="CDD" id="cd00553">
    <property type="entry name" value="NAD_synthase"/>
    <property type="match status" value="1"/>
</dbReference>
<name>A0A166M3X7_COLIC</name>
<dbReference type="PIRSF" id="PIRSF006630">
    <property type="entry name" value="NADS_GAT"/>
    <property type="match status" value="1"/>
</dbReference>
<dbReference type="GO" id="GO:0004359">
    <property type="term" value="F:glutaminase activity"/>
    <property type="evidence" value="ECO:0007669"/>
    <property type="project" value="InterPro"/>
</dbReference>
<dbReference type="InterPro" id="IPR014445">
    <property type="entry name" value="Gln-dep_NAD_synthase"/>
</dbReference>
<dbReference type="GO" id="GO:0009435">
    <property type="term" value="P:NAD+ biosynthetic process"/>
    <property type="evidence" value="ECO:0007669"/>
    <property type="project" value="UniProtKB-UniRule"/>
</dbReference>
<comment type="pathway">
    <text evidence="1 7">Cofactor biosynthesis; NAD(+) biosynthesis; NAD(+) from deamido-NAD(+) (L-Gln route): step 1/1.</text>
</comment>
<dbReference type="Pfam" id="PF02540">
    <property type="entry name" value="NAD_synthase"/>
    <property type="match status" value="1"/>
</dbReference>
<dbReference type="Proteomes" id="UP000076584">
    <property type="component" value="Unassembled WGS sequence"/>
</dbReference>
<dbReference type="STRING" id="1573173.A0A166M3X7"/>
<dbReference type="CDD" id="cd07570">
    <property type="entry name" value="GAT_Gln-NAD-synth"/>
    <property type="match status" value="1"/>
</dbReference>
<gene>
    <name evidence="9" type="ORF">CI238_00653</name>
</gene>
<dbReference type="GO" id="GO:0003952">
    <property type="term" value="F:NAD+ synthase (glutamine-hydrolyzing) activity"/>
    <property type="evidence" value="ECO:0007669"/>
    <property type="project" value="UniProtKB-UniRule"/>
</dbReference>
<dbReference type="PANTHER" id="PTHR23090:SF9">
    <property type="entry name" value="GLUTAMINE-DEPENDENT NAD(+) SYNTHETASE"/>
    <property type="match status" value="1"/>
</dbReference>
<evidence type="ECO:0000256" key="5">
    <source>
        <dbReference type="ARBA" id="ARBA00022840"/>
    </source>
</evidence>
<proteinExistence type="inferred from homology"/>
<protein>
    <recommendedName>
        <fullName evidence="7">Glutamine-dependent NAD(+) synthetase</fullName>
        <ecNumber evidence="7">6.3.5.1</ecNumber>
    </recommendedName>
    <alternativeName>
        <fullName evidence="7">NAD(+) synthase [glutamine-hydrolyzing]</fullName>
    </alternativeName>
</protein>
<dbReference type="InterPro" id="IPR014729">
    <property type="entry name" value="Rossmann-like_a/b/a_fold"/>
</dbReference>